<evidence type="ECO:0000313" key="2">
    <source>
        <dbReference type="EMBL" id="EHP47561.1"/>
    </source>
</evidence>
<dbReference type="Proteomes" id="UP000004892">
    <property type="component" value="Unassembled WGS sequence"/>
</dbReference>
<gene>
    <name evidence="2" type="ORF">HMPREF9449_01414</name>
</gene>
<keyword evidence="3" id="KW-1185">Reference proteome</keyword>
<feature type="chain" id="PRO_5003548679" description="Capsule assembly protein Wzi" evidence="1">
    <location>
        <begin position="20"/>
        <end position="470"/>
    </location>
</feature>
<evidence type="ECO:0000256" key="1">
    <source>
        <dbReference type="SAM" id="SignalP"/>
    </source>
</evidence>
<dbReference type="InterPro" id="IPR026950">
    <property type="entry name" value="Caps_assemb_Wzi"/>
</dbReference>
<dbReference type="EMBL" id="ADMC01000022">
    <property type="protein sequence ID" value="EHP47561.1"/>
    <property type="molecule type" value="Genomic_DNA"/>
</dbReference>
<dbReference type="InterPro" id="IPR038636">
    <property type="entry name" value="Wzi_sf"/>
</dbReference>
<keyword evidence="1" id="KW-0732">Signal</keyword>
<sequence>MKKFIGLFFFLVCTVSLSAQPREFHSSVSLSGFLAHQKKLPFWATSNRYGILPDSRGSLLEAGLFSDFNSKHIFQLAYGISAAAYLSHDDNAILLDQLYISGKWKKLRLDLGMIHRETEYNGVSFTNGNIIYSNNARTMPGYNLHSDYIAVPWTHQVFSFQFNWADYLMIDDRYVHHTRLHNKSIFLKITPHARLEIILGLEHWVQWGGTSSRYGKQPSSFKDYLRIVCGKAGGDGATNSDIINALGNHLGREHLRINYKGDNYLLSFYHDIPFEDGSGTDFRSFPDGVYAFYFGSKEKKRWLSDIIYEFNYTKYQSGRYHNPPGHPEQVLGGNDNYFNNGEYQSGWTLYGRTIGSPLMTPHEPNAKGITLGIYNNRIIGHHIGLKGQAWKKIPYKIMLTYTLNYGQYVKPLPQAPQKQFSFALEAALPQTPKLPLRIDVGIYGDRGEFLPNNLGFTLKLSRKDIIKRKK</sequence>
<name>H1DGM8_9BACT</name>
<dbReference type="PATRIC" id="fig|742817.3.peg.1502"/>
<proteinExistence type="predicted"/>
<evidence type="ECO:0008006" key="4">
    <source>
        <dbReference type="Google" id="ProtNLM"/>
    </source>
</evidence>
<dbReference type="STRING" id="742817.HMPREF9449_01414"/>
<feature type="signal peptide" evidence="1">
    <location>
        <begin position="1"/>
        <end position="19"/>
    </location>
</feature>
<dbReference type="Pfam" id="PF14052">
    <property type="entry name" value="Caps_assemb_Wzi"/>
    <property type="match status" value="1"/>
</dbReference>
<reference evidence="2 3" key="1">
    <citation type="submission" date="2012-01" db="EMBL/GenBank/DDBJ databases">
        <title>The Genome Sequence of Odoribacter laneus YIT 12061.</title>
        <authorList>
            <consortium name="The Broad Institute Genome Sequencing Platform"/>
            <person name="Earl A."/>
            <person name="Ward D."/>
            <person name="Feldgarden M."/>
            <person name="Gevers D."/>
            <person name="Morotomi M."/>
            <person name="Young S.K."/>
            <person name="Zeng Q."/>
            <person name="Gargeya S."/>
            <person name="Fitzgerald M."/>
            <person name="Haas B."/>
            <person name="Abouelleil A."/>
            <person name="Alvarado L."/>
            <person name="Arachchi H.M."/>
            <person name="Berlin A."/>
            <person name="Chapman S.B."/>
            <person name="Gearin G."/>
            <person name="Goldberg J."/>
            <person name="Griggs A."/>
            <person name="Gujja S."/>
            <person name="Hansen M."/>
            <person name="Heiman D."/>
            <person name="Howarth C."/>
            <person name="Larimer J."/>
            <person name="Lui A."/>
            <person name="MacDonald P.J.P."/>
            <person name="McCowen C."/>
            <person name="Montmayeur A."/>
            <person name="Murphy C."/>
            <person name="Neiman D."/>
            <person name="Pearson M."/>
            <person name="Priest M."/>
            <person name="Roberts A."/>
            <person name="Saif S."/>
            <person name="Shea T."/>
            <person name="Sisk P."/>
            <person name="Stolte C."/>
            <person name="Sykes S."/>
            <person name="Wortman J."/>
            <person name="Nusbaum C."/>
            <person name="Birren B."/>
        </authorList>
    </citation>
    <scope>NUCLEOTIDE SEQUENCE [LARGE SCALE GENOMIC DNA]</scope>
    <source>
        <strain evidence="2 3">YIT 12061</strain>
    </source>
</reference>
<dbReference type="eggNOG" id="ENOG502Z7NG">
    <property type="taxonomic scope" value="Bacteria"/>
</dbReference>
<dbReference type="RefSeq" id="WP_009136562.1">
    <property type="nucleotide sequence ID" value="NZ_JH594596.1"/>
</dbReference>
<comment type="caution">
    <text evidence="2">The sequence shown here is derived from an EMBL/GenBank/DDBJ whole genome shotgun (WGS) entry which is preliminary data.</text>
</comment>
<dbReference type="Gene3D" id="2.40.160.130">
    <property type="entry name" value="Capsule assembly protein Wzi"/>
    <property type="match status" value="1"/>
</dbReference>
<dbReference type="HOGENOM" id="CLU_038260_0_0_10"/>
<accession>H1DGM8</accession>
<evidence type="ECO:0000313" key="3">
    <source>
        <dbReference type="Proteomes" id="UP000004892"/>
    </source>
</evidence>
<protein>
    <recommendedName>
        <fullName evidence="4">Capsule assembly protein Wzi</fullName>
    </recommendedName>
</protein>
<organism evidence="2 3">
    <name type="scientific">Odoribacter laneus YIT 12061</name>
    <dbReference type="NCBI Taxonomy" id="742817"/>
    <lineage>
        <taxon>Bacteria</taxon>
        <taxon>Pseudomonadati</taxon>
        <taxon>Bacteroidota</taxon>
        <taxon>Bacteroidia</taxon>
        <taxon>Bacteroidales</taxon>
        <taxon>Odoribacteraceae</taxon>
        <taxon>Odoribacter</taxon>
    </lineage>
</organism>
<dbReference type="AlphaFoldDB" id="H1DGM8"/>
<dbReference type="GeneID" id="98068987"/>